<evidence type="ECO:0000313" key="3">
    <source>
        <dbReference type="Proteomes" id="UP000821837"/>
    </source>
</evidence>
<accession>A0A9D4PH13</accession>
<keyword evidence="1" id="KW-0732">Signal</keyword>
<dbReference type="VEuPathDB" id="VectorBase:RSAN_053962"/>
<name>A0A9D4PH13_RHISA</name>
<gene>
    <name evidence="2" type="ORF">HPB52_004918</name>
</gene>
<dbReference type="Proteomes" id="UP000821837">
    <property type="component" value="Unassembled WGS sequence"/>
</dbReference>
<reference evidence="2" key="2">
    <citation type="submission" date="2021-09" db="EMBL/GenBank/DDBJ databases">
        <authorList>
            <person name="Jia N."/>
            <person name="Wang J."/>
            <person name="Shi W."/>
            <person name="Du L."/>
            <person name="Sun Y."/>
            <person name="Zhan W."/>
            <person name="Jiang J."/>
            <person name="Wang Q."/>
            <person name="Zhang B."/>
            <person name="Ji P."/>
            <person name="Sakyi L.B."/>
            <person name="Cui X."/>
            <person name="Yuan T."/>
            <person name="Jiang B."/>
            <person name="Yang W."/>
            <person name="Lam T.T.-Y."/>
            <person name="Chang Q."/>
            <person name="Ding S."/>
            <person name="Wang X."/>
            <person name="Zhu J."/>
            <person name="Ruan X."/>
            <person name="Zhao L."/>
            <person name="Wei J."/>
            <person name="Que T."/>
            <person name="Du C."/>
            <person name="Cheng J."/>
            <person name="Dai P."/>
            <person name="Han X."/>
            <person name="Huang E."/>
            <person name="Gao Y."/>
            <person name="Liu J."/>
            <person name="Shao H."/>
            <person name="Ye R."/>
            <person name="Li L."/>
            <person name="Wei W."/>
            <person name="Wang X."/>
            <person name="Wang C."/>
            <person name="Huo Q."/>
            <person name="Li W."/>
            <person name="Guo W."/>
            <person name="Chen H."/>
            <person name="Chen S."/>
            <person name="Zhou L."/>
            <person name="Zhou L."/>
            <person name="Ni X."/>
            <person name="Tian J."/>
            <person name="Zhou Y."/>
            <person name="Sheng Y."/>
            <person name="Liu T."/>
            <person name="Pan Y."/>
            <person name="Xia L."/>
            <person name="Li J."/>
            <person name="Zhao F."/>
            <person name="Cao W."/>
        </authorList>
    </citation>
    <scope>NUCLEOTIDE SEQUENCE</scope>
    <source>
        <strain evidence="2">Rsan-2018</strain>
        <tissue evidence="2">Larvae</tissue>
    </source>
</reference>
<evidence type="ECO:0000256" key="1">
    <source>
        <dbReference type="SAM" id="SignalP"/>
    </source>
</evidence>
<keyword evidence="3" id="KW-1185">Reference proteome</keyword>
<reference evidence="2" key="1">
    <citation type="journal article" date="2020" name="Cell">
        <title>Large-Scale Comparative Analyses of Tick Genomes Elucidate Their Genetic Diversity and Vector Capacities.</title>
        <authorList>
            <consortium name="Tick Genome and Microbiome Consortium (TIGMIC)"/>
            <person name="Jia N."/>
            <person name="Wang J."/>
            <person name="Shi W."/>
            <person name="Du L."/>
            <person name="Sun Y."/>
            <person name="Zhan W."/>
            <person name="Jiang J.F."/>
            <person name="Wang Q."/>
            <person name="Zhang B."/>
            <person name="Ji P."/>
            <person name="Bell-Sakyi L."/>
            <person name="Cui X.M."/>
            <person name="Yuan T.T."/>
            <person name="Jiang B.G."/>
            <person name="Yang W.F."/>
            <person name="Lam T.T."/>
            <person name="Chang Q.C."/>
            <person name="Ding S.J."/>
            <person name="Wang X.J."/>
            <person name="Zhu J.G."/>
            <person name="Ruan X.D."/>
            <person name="Zhao L."/>
            <person name="Wei J.T."/>
            <person name="Ye R.Z."/>
            <person name="Que T.C."/>
            <person name="Du C.H."/>
            <person name="Zhou Y.H."/>
            <person name="Cheng J.X."/>
            <person name="Dai P.F."/>
            <person name="Guo W.B."/>
            <person name="Han X.H."/>
            <person name="Huang E.J."/>
            <person name="Li L.F."/>
            <person name="Wei W."/>
            <person name="Gao Y.C."/>
            <person name="Liu J.Z."/>
            <person name="Shao H.Z."/>
            <person name="Wang X."/>
            <person name="Wang C.C."/>
            <person name="Yang T.C."/>
            <person name="Huo Q.B."/>
            <person name="Li W."/>
            <person name="Chen H.Y."/>
            <person name="Chen S.E."/>
            <person name="Zhou L.G."/>
            <person name="Ni X.B."/>
            <person name="Tian J.H."/>
            <person name="Sheng Y."/>
            <person name="Liu T."/>
            <person name="Pan Y.S."/>
            <person name="Xia L.Y."/>
            <person name="Li J."/>
            <person name="Zhao F."/>
            <person name="Cao W.C."/>
        </authorList>
    </citation>
    <scope>NUCLEOTIDE SEQUENCE</scope>
    <source>
        <strain evidence="2">Rsan-2018</strain>
    </source>
</reference>
<feature type="signal peptide" evidence="1">
    <location>
        <begin position="1"/>
        <end position="27"/>
    </location>
</feature>
<sequence>MTPQGALRAFGMSPSALACLFVVLCCGAVDRPLCYYDHNCDALGTHNTLSELLEAQWTSQRQRLLLTPTGRHLLSRLGYPFLPNDVEDTTIALPPWVRRTLKVHPLPRNMSPEHDAGRRRARVRYLVRMLGDIPETNTLYTDAARCCNGYSAVVLDGGETLLTAASLRSATPTDGEVLGVALAVQQALQIPGELVGGAPLPSMRTARSATTRIIR</sequence>
<dbReference type="EMBL" id="JABSTV010001253">
    <property type="protein sequence ID" value="KAH7943092.1"/>
    <property type="molecule type" value="Genomic_DNA"/>
</dbReference>
<evidence type="ECO:0000313" key="2">
    <source>
        <dbReference type="EMBL" id="KAH7943092.1"/>
    </source>
</evidence>
<organism evidence="2 3">
    <name type="scientific">Rhipicephalus sanguineus</name>
    <name type="common">Brown dog tick</name>
    <name type="synonym">Ixodes sanguineus</name>
    <dbReference type="NCBI Taxonomy" id="34632"/>
    <lineage>
        <taxon>Eukaryota</taxon>
        <taxon>Metazoa</taxon>
        <taxon>Ecdysozoa</taxon>
        <taxon>Arthropoda</taxon>
        <taxon>Chelicerata</taxon>
        <taxon>Arachnida</taxon>
        <taxon>Acari</taxon>
        <taxon>Parasitiformes</taxon>
        <taxon>Ixodida</taxon>
        <taxon>Ixodoidea</taxon>
        <taxon>Ixodidae</taxon>
        <taxon>Rhipicephalinae</taxon>
        <taxon>Rhipicephalus</taxon>
        <taxon>Rhipicephalus</taxon>
    </lineage>
</organism>
<protein>
    <submittedName>
        <fullName evidence="2">Uncharacterized protein</fullName>
    </submittedName>
</protein>
<comment type="caution">
    <text evidence="2">The sequence shown here is derived from an EMBL/GenBank/DDBJ whole genome shotgun (WGS) entry which is preliminary data.</text>
</comment>
<feature type="chain" id="PRO_5038963503" evidence="1">
    <location>
        <begin position="28"/>
        <end position="215"/>
    </location>
</feature>
<dbReference type="AlphaFoldDB" id="A0A9D4PH13"/>
<proteinExistence type="predicted"/>